<dbReference type="Gene3D" id="3.40.309.10">
    <property type="entry name" value="Aldehyde Dehydrogenase, Chain A, domain 2"/>
    <property type="match status" value="1"/>
</dbReference>
<dbReference type="InterPro" id="IPR029510">
    <property type="entry name" value="Ald_DH_CS_GLU"/>
</dbReference>
<dbReference type="GO" id="GO:0004777">
    <property type="term" value="F:succinate-semialdehyde dehydrogenase (NAD+) activity"/>
    <property type="evidence" value="ECO:0007669"/>
    <property type="project" value="TreeGrafter"/>
</dbReference>
<name>A0A381UYY0_9ZZZZ</name>
<dbReference type="GO" id="GO:0009450">
    <property type="term" value="P:gamma-aminobutyric acid catabolic process"/>
    <property type="evidence" value="ECO:0007669"/>
    <property type="project" value="TreeGrafter"/>
</dbReference>
<organism evidence="3">
    <name type="scientific">marine metagenome</name>
    <dbReference type="NCBI Taxonomy" id="408172"/>
    <lineage>
        <taxon>unclassified sequences</taxon>
        <taxon>metagenomes</taxon>
        <taxon>ecological metagenomes</taxon>
    </lineage>
</organism>
<dbReference type="CDD" id="cd07103">
    <property type="entry name" value="ALDH_F5_SSADH_GabD"/>
    <property type="match status" value="1"/>
</dbReference>
<dbReference type="InterPro" id="IPR016162">
    <property type="entry name" value="Ald_DH_N"/>
</dbReference>
<dbReference type="EMBL" id="UINC01007440">
    <property type="protein sequence ID" value="SVA33332.1"/>
    <property type="molecule type" value="Genomic_DNA"/>
</dbReference>
<evidence type="ECO:0000256" key="1">
    <source>
        <dbReference type="ARBA" id="ARBA00023002"/>
    </source>
</evidence>
<dbReference type="PROSITE" id="PS00687">
    <property type="entry name" value="ALDEHYDE_DEHYDR_GLU"/>
    <property type="match status" value="1"/>
</dbReference>
<sequence>MFEKKMYINGELVGDPKQHDVFCPATNKKIGSVAWAGKEETYKALESASDAFDSWSNTPIKERIDWMMKLRDEVIANESHLRECIHLEMGKPWDGTQEDIDSLKNSLTFYSEEILKREPESLLDKEGTHSHILKDESVGVVVAFIAWNFPLLNLAFKIGPAMATGCPIIIKPSFKSPLSAYAVGELCAKIGLPKGAVNFICGDDKVVGDTLSSSPIPALLTLIGSINTGKHIMKMGSSTIKRYSMELGGNAPVIVFDDANLELAADIITALKFGNAGQICVTPNRVFVADNIKEEIVNLIVDRAKKIKVGHNKDEDINMGPLIDEMALSRVTELVNDAIQNGAKLLHGGKKPDEFKNDGYFYEPTVIDNVKTSMRVFKEEVFGPVISICNFNDEDEIINEANNTDAGLTAYVFTEDQSKADHCANKLRFGEIQINGVKYNIDLPHIGIKQSGIGCDCSHLALNDYLVPKRITRTISKAS</sequence>
<reference evidence="3" key="1">
    <citation type="submission" date="2018-05" db="EMBL/GenBank/DDBJ databases">
        <authorList>
            <person name="Lanie J.A."/>
            <person name="Ng W.-L."/>
            <person name="Kazmierczak K.M."/>
            <person name="Andrzejewski T.M."/>
            <person name="Davidsen T.M."/>
            <person name="Wayne K.J."/>
            <person name="Tettelin H."/>
            <person name="Glass J.I."/>
            <person name="Rusch D."/>
            <person name="Podicherti R."/>
            <person name="Tsui H.-C.T."/>
            <person name="Winkler M.E."/>
        </authorList>
    </citation>
    <scope>NUCLEOTIDE SEQUENCE</scope>
</reference>
<protein>
    <recommendedName>
        <fullName evidence="2">Aldehyde dehydrogenase domain-containing protein</fullName>
    </recommendedName>
</protein>
<dbReference type="PANTHER" id="PTHR43353">
    <property type="entry name" value="SUCCINATE-SEMIALDEHYDE DEHYDROGENASE, MITOCHONDRIAL"/>
    <property type="match status" value="1"/>
</dbReference>
<dbReference type="InterPro" id="IPR015590">
    <property type="entry name" value="Aldehyde_DH_dom"/>
</dbReference>
<dbReference type="Pfam" id="PF00171">
    <property type="entry name" value="Aldedh"/>
    <property type="match status" value="1"/>
</dbReference>
<keyword evidence="1" id="KW-0560">Oxidoreductase</keyword>
<dbReference type="AlphaFoldDB" id="A0A381UYY0"/>
<proteinExistence type="predicted"/>
<dbReference type="InterPro" id="IPR050740">
    <property type="entry name" value="Aldehyde_DH_Superfamily"/>
</dbReference>
<evidence type="ECO:0000259" key="2">
    <source>
        <dbReference type="Pfam" id="PF00171"/>
    </source>
</evidence>
<dbReference type="InterPro" id="IPR016163">
    <property type="entry name" value="Ald_DH_C"/>
</dbReference>
<gene>
    <name evidence="3" type="ORF">METZ01_LOCUS86186</name>
</gene>
<dbReference type="SUPFAM" id="SSF53720">
    <property type="entry name" value="ALDH-like"/>
    <property type="match status" value="1"/>
</dbReference>
<dbReference type="Gene3D" id="3.40.605.10">
    <property type="entry name" value="Aldehyde Dehydrogenase, Chain A, domain 1"/>
    <property type="match status" value="1"/>
</dbReference>
<dbReference type="FunFam" id="3.40.309.10:FF:000009">
    <property type="entry name" value="Aldehyde dehydrogenase A"/>
    <property type="match status" value="1"/>
</dbReference>
<accession>A0A381UYY0</accession>
<feature type="domain" description="Aldehyde dehydrogenase" evidence="2">
    <location>
        <begin position="17"/>
        <end position="470"/>
    </location>
</feature>
<dbReference type="PANTHER" id="PTHR43353:SF5">
    <property type="entry name" value="SUCCINATE-SEMIALDEHYDE DEHYDROGENASE, MITOCHONDRIAL"/>
    <property type="match status" value="1"/>
</dbReference>
<evidence type="ECO:0000313" key="3">
    <source>
        <dbReference type="EMBL" id="SVA33332.1"/>
    </source>
</evidence>
<dbReference type="InterPro" id="IPR016161">
    <property type="entry name" value="Ald_DH/histidinol_DH"/>
</dbReference>